<keyword evidence="2" id="KW-0677">Repeat</keyword>
<dbReference type="AlphaFoldDB" id="A0A4S8JZK7"/>
<evidence type="ECO:0000313" key="5">
    <source>
        <dbReference type="Proteomes" id="UP000317650"/>
    </source>
</evidence>
<feature type="repeat" description="PPR" evidence="3">
    <location>
        <begin position="156"/>
        <end position="190"/>
    </location>
</feature>
<dbReference type="STRING" id="52838.A0A4S8JZK7"/>
<dbReference type="Proteomes" id="UP000317650">
    <property type="component" value="Chromosome 5"/>
</dbReference>
<dbReference type="PANTHER" id="PTHR46128:SF211">
    <property type="entry name" value="PENTACOTRIPEPTIDE-REPEAT REGION OF PRORP DOMAIN-CONTAINING PROTEIN"/>
    <property type="match status" value="1"/>
</dbReference>
<dbReference type="InterPro" id="IPR002885">
    <property type="entry name" value="PPR_rpt"/>
</dbReference>
<evidence type="ECO:0000256" key="2">
    <source>
        <dbReference type="ARBA" id="ARBA00022737"/>
    </source>
</evidence>
<proteinExistence type="inferred from homology"/>
<accession>A0A4S8JZK7</accession>
<name>A0A4S8JZK7_MUSBA</name>
<dbReference type="PROSITE" id="PS51375">
    <property type="entry name" value="PPR"/>
    <property type="match status" value="1"/>
</dbReference>
<dbReference type="NCBIfam" id="TIGR00756">
    <property type="entry name" value="PPR"/>
    <property type="match status" value="1"/>
</dbReference>
<reference evidence="4 5" key="1">
    <citation type="journal article" date="2019" name="Nat. Plants">
        <title>Genome sequencing of Musa balbisiana reveals subgenome evolution and function divergence in polyploid bananas.</title>
        <authorList>
            <person name="Yao X."/>
        </authorList>
    </citation>
    <scope>NUCLEOTIDE SEQUENCE [LARGE SCALE GENOMIC DNA]</scope>
    <source>
        <strain evidence="5">cv. DH-PKW</strain>
        <tissue evidence="4">Leaves</tissue>
    </source>
</reference>
<sequence>MRRAWAAGQPLLVHRSAMGRRLMPHAPISTSTLPPPPLKPSAALTEDEIAEIRSLVPRLCDAGRHDAAVRLLTTALFTDTPIDVLPIAVLAERVSSLPDMVAAMSFLTALRCHPRCHSPLPFCSALISSYFRGRRFKDAAKVLSWLLRPDSPCRPDAAVYGIAVEGFCKLQRMLAALRAMKEMVADGISPGSELRVSVYMGLLREARIDEARELDAALKAVEEGGEGFDSALELLDRIIREWEESTHVDLQLLTDGRLIQNAECLLVMITGTQRLFLKVMDN</sequence>
<organism evidence="4 5">
    <name type="scientific">Musa balbisiana</name>
    <name type="common">Banana</name>
    <dbReference type="NCBI Taxonomy" id="52838"/>
    <lineage>
        <taxon>Eukaryota</taxon>
        <taxon>Viridiplantae</taxon>
        <taxon>Streptophyta</taxon>
        <taxon>Embryophyta</taxon>
        <taxon>Tracheophyta</taxon>
        <taxon>Spermatophyta</taxon>
        <taxon>Magnoliopsida</taxon>
        <taxon>Liliopsida</taxon>
        <taxon>Zingiberales</taxon>
        <taxon>Musaceae</taxon>
        <taxon>Musa</taxon>
    </lineage>
</organism>
<comment type="caution">
    <text evidence="4">The sequence shown here is derived from an EMBL/GenBank/DDBJ whole genome shotgun (WGS) entry which is preliminary data.</text>
</comment>
<dbReference type="PANTHER" id="PTHR46128">
    <property type="entry name" value="MITOCHONDRIAL GROUP I INTRON SPLICING FACTOR CCM1"/>
    <property type="match status" value="1"/>
</dbReference>
<dbReference type="InterPro" id="IPR050872">
    <property type="entry name" value="PPR_P_subfamily"/>
</dbReference>
<protein>
    <recommendedName>
        <fullName evidence="6">Pentacotripeptide-repeat region of PRORP domain-containing protein</fullName>
    </recommendedName>
</protein>
<dbReference type="InterPro" id="IPR011990">
    <property type="entry name" value="TPR-like_helical_dom_sf"/>
</dbReference>
<evidence type="ECO:0000313" key="4">
    <source>
        <dbReference type="EMBL" id="THU67802.1"/>
    </source>
</evidence>
<dbReference type="EMBL" id="PYDT01000003">
    <property type="protein sequence ID" value="THU67802.1"/>
    <property type="molecule type" value="Genomic_DNA"/>
</dbReference>
<comment type="similarity">
    <text evidence="1">Belongs to the PPR family. P subfamily.</text>
</comment>
<keyword evidence="5" id="KW-1185">Reference proteome</keyword>
<gene>
    <name evidence="4" type="ORF">C4D60_Mb05t28520</name>
</gene>
<dbReference type="Gene3D" id="1.25.40.10">
    <property type="entry name" value="Tetratricopeptide repeat domain"/>
    <property type="match status" value="1"/>
</dbReference>
<evidence type="ECO:0008006" key="6">
    <source>
        <dbReference type="Google" id="ProtNLM"/>
    </source>
</evidence>
<evidence type="ECO:0000256" key="3">
    <source>
        <dbReference type="PROSITE-ProRule" id="PRU00708"/>
    </source>
</evidence>
<evidence type="ECO:0000256" key="1">
    <source>
        <dbReference type="ARBA" id="ARBA00007626"/>
    </source>
</evidence>